<dbReference type="InterPro" id="IPR017144">
    <property type="entry name" value="Xaa-Arg_dipeptidase"/>
</dbReference>
<keyword evidence="4" id="KW-1185">Reference proteome</keyword>
<dbReference type="InterPro" id="IPR052030">
    <property type="entry name" value="Peptidase_M20/M20A_hydrolases"/>
</dbReference>
<evidence type="ECO:0000313" key="3">
    <source>
        <dbReference type="EMBL" id="GAA4237841.1"/>
    </source>
</evidence>
<feature type="region of interest" description="Disordered" evidence="2">
    <location>
        <begin position="1"/>
        <end position="25"/>
    </location>
</feature>
<dbReference type="PIRSF" id="PIRSF037226">
    <property type="entry name" value="Amidohydrolase_ACY1L2_prd"/>
    <property type="match status" value="1"/>
</dbReference>
<gene>
    <name evidence="3" type="ORF">GCM10022254_51330</name>
</gene>
<dbReference type="SUPFAM" id="SSF53187">
    <property type="entry name" value="Zn-dependent exopeptidases"/>
    <property type="match status" value="1"/>
</dbReference>
<evidence type="ECO:0000256" key="1">
    <source>
        <dbReference type="PIRNR" id="PIRNR037226"/>
    </source>
</evidence>
<comment type="caution">
    <text evidence="3">The sequence shown here is derived from an EMBL/GenBank/DDBJ whole genome shotgun (WGS) entry which is preliminary data.</text>
</comment>
<proteinExistence type="inferred from homology"/>
<evidence type="ECO:0000256" key="2">
    <source>
        <dbReference type="SAM" id="MobiDB-lite"/>
    </source>
</evidence>
<comment type="similarity">
    <text evidence="1">Belongs to the peptidase M20A family.</text>
</comment>
<dbReference type="Gene3D" id="3.40.630.10">
    <property type="entry name" value="Zn peptidases"/>
    <property type="match status" value="1"/>
</dbReference>
<dbReference type="RefSeq" id="WP_344900994.1">
    <property type="nucleotide sequence ID" value="NZ_BAABAS010000019.1"/>
</dbReference>
<dbReference type="InterPro" id="IPR036264">
    <property type="entry name" value="Bact_exopeptidase_dim_dom"/>
</dbReference>
<reference evidence="4" key="1">
    <citation type="journal article" date="2019" name="Int. J. Syst. Evol. Microbiol.">
        <title>The Global Catalogue of Microorganisms (GCM) 10K type strain sequencing project: providing services to taxonomists for standard genome sequencing and annotation.</title>
        <authorList>
            <consortium name="The Broad Institute Genomics Platform"/>
            <consortium name="The Broad Institute Genome Sequencing Center for Infectious Disease"/>
            <person name="Wu L."/>
            <person name="Ma J."/>
        </authorList>
    </citation>
    <scope>NUCLEOTIDE SEQUENCE [LARGE SCALE GENOMIC DNA]</scope>
    <source>
        <strain evidence="4">JCM 17440</strain>
    </source>
</reference>
<dbReference type="SUPFAM" id="SSF55031">
    <property type="entry name" value="Bacterial exopeptidase dimerisation domain"/>
    <property type="match status" value="1"/>
</dbReference>
<dbReference type="Proteomes" id="UP001501710">
    <property type="component" value="Unassembled WGS sequence"/>
</dbReference>
<dbReference type="EMBL" id="BAABAS010000019">
    <property type="protein sequence ID" value="GAA4237841.1"/>
    <property type="molecule type" value="Genomic_DNA"/>
</dbReference>
<dbReference type="InterPro" id="IPR017439">
    <property type="entry name" value="Amidohydrolase"/>
</dbReference>
<feature type="compositionally biased region" description="Basic and acidic residues" evidence="2">
    <location>
        <begin position="1"/>
        <end position="11"/>
    </location>
</feature>
<dbReference type="PANTHER" id="PTHR30575">
    <property type="entry name" value="PEPTIDASE M20"/>
    <property type="match status" value="1"/>
</dbReference>
<evidence type="ECO:0000313" key="4">
    <source>
        <dbReference type="Proteomes" id="UP001501710"/>
    </source>
</evidence>
<accession>A0ABP8CD64</accession>
<dbReference type="Pfam" id="PF01546">
    <property type="entry name" value="Peptidase_M20"/>
    <property type="match status" value="1"/>
</dbReference>
<sequence length="402" mass="41571">MNRSVRSDGRKSGAGQAGSGKATVRAAHAATRAAADVLARRIYENPELSDQEYRAAGWCRETLDKAGFVLKEVEDLPTAFVAEFTGDAEGPTIGLFAEYDALPGIGHGCGHHLIAGSAVGAGLALAQLRGAFPGRVKVFGCPAEEALTGKPRMIDTGAFDGVDAALTFHAYHSTSVMTSCMGLRTLELAFRGSRATTADPWAGSNSLDGAAMTYQRINSLPASIRAGIRVHRLDTQGGDAFGAVPERSTCHVAVRANTMADLESLSATVMDCAQRAAESSGTTLEVVAGIGSEPIRYDRSLGDVVQASLRELGEVVVDWPALAFTDFGNVSGLIPGVLFSVATWPSDVPFHTRTAQEHSGRPRAFEAMHTGALAMALTAVDLAATGDLGGPAGAAGAAGAAE</sequence>
<name>A0ABP8CD64_9ACTN</name>
<protein>
    <recommendedName>
        <fullName evidence="1">Peptidase M20 domain-containing protein 2</fullName>
    </recommendedName>
</protein>
<dbReference type="InterPro" id="IPR002933">
    <property type="entry name" value="Peptidase_M20"/>
</dbReference>
<dbReference type="PANTHER" id="PTHR30575:SF0">
    <property type="entry name" value="XAA-ARG DIPEPTIDASE"/>
    <property type="match status" value="1"/>
</dbReference>
<organism evidence="3 4">
    <name type="scientific">Actinomadura meridiana</name>
    <dbReference type="NCBI Taxonomy" id="559626"/>
    <lineage>
        <taxon>Bacteria</taxon>
        <taxon>Bacillati</taxon>
        <taxon>Actinomycetota</taxon>
        <taxon>Actinomycetes</taxon>
        <taxon>Streptosporangiales</taxon>
        <taxon>Thermomonosporaceae</taxon>
        <taxon>Actinomadura</taxon>
    </lineage>
</organism>
<dbReference type="NCBIfam" id="TIGR01891">
    <property type="entry name" value="amidohydrolases"/>
    <property type="match status" value="1"/>
</dbReference>
<dbReference type="Gene3D" id="3.30.70.360">
    <property type="match status" value="1"/>
</dbReference>